<sequence>MNKNLKKVIALTLAVNAIALIEPAKEISIFTETAHAAKYDDPLLSDLKVSGYDVDFDKETYSYSIKVDKDVDQITVTAKPEDSAYEVTVNGDDAKEDDKYKVKVDVKQGKSTITIRVKDENHDLKTTYELEVIRGSASYGEDLNEDDVYLDNITLSAGKINFSSKVTEYTVSVDDSVRYLDIKAKPMDSDEEYVEINGEEAEEDDDYEQTVTLKDGKNKITIRIENSEKSKKYILNVYKGVEPPKKDDSDEDEVKEYSNNNNQNSNNNNNSSQYKNQWVTTQGIWLYYDENGNMMKNQWFNDVNAKKSYFLNENGVMVTGWFQKDGNWYYLNEDGSKHIGWKFVMGLWYYLDGEGVMKTGWIQDANGKWYYLNSNGAMASNTTIGGYKLGADGAWIK</sequence>
<accession>C4ID63</accession>
<keyword evidence="6" id="KW-1185">Reference proteome</keyword>
<dbReference type="PROSITE" id="PS51170">
    <property type="entry name" value="CW"/>
    <property type="match status" value="3"/>
</dbReference>
<dbReference type="HOGENOM" id="CLU_037405_0_0_9"/>
<dbReference type="InterPro" id="IPR018337">
    <property type="entry name" value="Cell_wall/Cho-bd_repeat"/>
</dbReference>
<evidence type="ECO:0000313" key="6">
    <source>
        <dbReference type="Proteomes" id="UP000003081"/>
    </source>
</evidence>
<dbReference type="EMBL" id="ACOM01000002">
    <property type="protein sequence ID" value="EEP55754.1"/>
    <property type="molecule type" value="Genomic_DNA"/>
</dbReference>
<evidence type="ECO:0000259" key="4">
    <source>
        <dbReference type="Pfam" id="PF12733"/>
    </source>
</evidence>
<evidence type="ECO:0000256" key="1">
    <source>
        <dbReference type="ARBA" id="ARBA00022737"/>
    </source>
</evidence>
<dbReference type="InterPro" id="IPR025883">
    <property type="entry name" value="Cadherin-like_domain"/>
</dbReference>
<proteinExistence type="predicted"/>
<name>C4ID63_CLOBU</name>
<feature type="repeat" description="Cell wall-binding" evidence="2">
    <location>
        <begin position="275"/>
        <end position="294"/>
    </location>
</feature>
<organism evidence="5 6">
    <name type="scientific">Clostridium butyricum E4 str. BoNT E BL5262</name>
    <dbReference type="NCBI Taxonomy" id="632245"/>
    <lineage>
        <taxon>Bacteria</taxon>
        <taxon>Bacillati</taxon>
        <taxon>Bacillota</taxon>
        <taxon>Clostridia</taxon>
        <taxon>Eubacteriales</taxon>
        <taxon>Clostridiaceae</taxon>
        <taxon>Clostridium</taxon>
    </lineage>
</organism>
<gene>
    <name evidence="5" type="ORF">CLP_3292</name>
</gene>
<evidence type="ECO:0000313" key="5">
    <source>
        <dbReference type="EMBL" id="EEP55754.1"/>
    </source>
</evidence>
<feature type="domain" description="Cadherin-like beta-sandwich-like" evidence="4">
    <location>
        <begin position="44"/>
        <end position="134"/>
    </location>
</feature>
<dbReference type="RefSeq" id="WP_003413739.1">
    <property type="nucleotide sequence ID" value="NZ_ACOM01000002.1"/>
</dbReference>
<evidence type="ECO:0000256" key="3">
    <source>
        <dbReference type="SAM" id="MobiDB-lite"/>
    </source>
</evidence>
<comment type="caution">
    <text evidence="5">The sequence shown here is derived from an EMBL/GenBank/DDBJ whole genome shotgun (WGS) entry which is preliminary data.</text>
</comment>
<keyword evidence="1" id="KW-0677">Repeat</keyword>
<evidence type="ECO:0000256" key="2">
    <source>
        <dbReference type="PROSITE-ProRule" id="PRU00591"/>
    </source>
</evidence>
<dbReference type="Proteomes" id="UP000003081">
    <property type="component" value="Unassembled WGS sequence"/>
</dbReference>
<protein>
    <submittedName>
        <fullName evidence="5">Choline binding protein A</fullName>
    </submittedName>
</protein>
<feature type="domain" description="Cadherin-like beta-sandwich-like" evidence="4">
    <location>
        <begin position="151"/>
        <end position="239"/>
    </location>
</feature>
<dbReference type="SUPFAM" id="SSF69360">
    <property type="entry name" value="Cell wall binding repeat"/>
    <property type="match status" value="1"/>
</dbReference>
<feature type="repeat" description="Cell wall-binding" evidence="2">
    <location>
        <begin position="318"/>
        <end position="337"/>
    </location>
</feature>
<dbReference type="AlphaFoldDB" id="C4ID63"/>
<feature type="region of interest" description="Disordered" evidence="3">
    <location>
        <begin position="241"/>
        <end position="273"/>
    </location>
</feature>
<feature type="repeat" description="Cell wall-binding" evidence="2">
    <location>
        <begin position="358"/>
        <end position="378"/>
    </location>
</feature>
<dbReference type="Gene3D" id="2.10.270.10">
    <property type="entry name" value="Cholin Binding"/>
    <property type="match status" value="2"/>
</dbReference>
<dbReference type="STRING" id="1492.ATN24_16610"/>
<dbReference type="eggNOG" id="COG5263">
    <property type="taxonomic scope" value="Bacteria"/>
</dbReference>
<dbReference type="Pfam" id="PF19127">
    <property type="entry name" value="Choline_bind_3"/>
    <property type="match status" value="2"/>
</dbReference>
<reference evidence="5 6" key="1">
    <citation type="submission" date="2009-08" db="EMBL/GenBank/DDBJ databases">
        <authorList>
            <person name="Shrivastava S."/>
            <person name="Brinkac L.B."/>
            <person name="Brown J.L."/>
            <person name="Bruce D.B."/>
            <person name="Detter C."/>
            <person name="Green L.D."/>
            <person name="Munk C.A."/>
            <person name="Rogers Y.C."/>
            <person name="Tapia R."/>
            <person name="Sims D.R."/>
            <person name="Smith L.A."/>
            <person name="Smith T.J."/>
            <person name="Sutton G."/>
            <person name="Brettin T."/>
        </authorList>
    </citation>
    <scope>NUCLEOTIDE SEQUENCE [LARGE SCALE GENOMIC DNA]</scope>
    <source>
        <strain evidence="6">E4 str. BoNT E BL5262</strain>
    </source>
</reference>
<dbReference type="Pfam" id="PF12733">
    <property type="entry name" value="Cadherin-like"/>
    <property type="match status" value="2"/>
</dbReference>
<feature type="compositionally biased region" description="Low complexity" evidence="3">
    <location>
        <begin position="258"/>
        <end position="273"/>
    </location>
</feature>
<dbReference type="eggNOG" id="COG5184">
    <property type="taxonomic scope" value="Bacteria"/>
</dbReference>